<dbReference type="InterPro" id="IPR036291">
    <property type="entry name" value="NAD(P)-bd_dom_sf"/>
</dbReference>
<dbReference type="SUPFAM" id="SSF52151">
    <property type="entry name" value="FabD/lysophospholipase-like"/>
    <property type="match status" value="1"/>
</dbReference>
<dbReference type="PROSITE" id="PS50075">
    <property type="entry name" value="CARRIER"/>
    <property type="match status" value="1"/>
</dbReference>
<dbReference type="Pfam" id="PF02801">
    <property type="entry name" value="Ketoacyl-synt_C"/>
    <property type="match status" value="1"/>
</dbReference>
<dbReference type="SMART" id="SM00825">
    <property type="entry name" value="PKS_KS"/>
    <property type="match status" value="1"/>
</dbReference>
<dbReference type="EMBL" id="JAQJAN010000003">
    <property type="protein sequence ID" value="KAJ5733689.1"/>
    <property type="molecule type" value="Genomic_DNA"/>
</dbReference>
<dbReference type="InterPro" id="IPR036736">
    <property type="entry name" value="ACP-like_sf"/>
</dbReference>
<proteinExistence type="predicted"/>
<dbReference type="SMART" id="SM00827">
    <property type="entry name" value="PKS_AT"/>
    <property type="match status" value="1"/>
</dbReference>
<name>A0AAD6MYQ6_9EURO</name>
<dbReference type="GO" id="GO:1901336">
    <property type="term" value="P:lactone biosynthetic process"/>
    <property type="evidence" value="ECO:0007669"/>
    <property type="project" value="UniProtKB-ARBA"/>
</dbReference>
<reference evidence="14" key="1">
    <citation type="journal article" date="2023" name="IMA Fungus">
        <title>Comparative genomic study of the Penicillium genus elucidates a diverse pangenome and 15 lateral gene transfer events.</title>
        <authorList>
            <person name="Petersen C."/>
            <person name="Sorensen T."/>
            <person name="Nielsen M.R."/>
            <person name="Sondergaard T.E."/>
            <person name="Sorensen J.L."/>
            <person name="Fitzpatrick D.A."/>
            <person name="Frisvad J.C."/>
            <person name="Nielsen K.L."/>
        </authorList>
    </citation>
    <scope>NUCLEOTIDE SEQUENCE</scope>
    <source>
        <strain evidence="14">IBT 17514</strain>
    </source>
</reference>
<dbReference type="Gene3D" id="3.40.50.720">
    <property type="entry name" value="NAD(P)-binding Rossmann-like Domain"/>
    <property type="match status" value="2"/>
</dbReference>
<dbReference type="InterPro" id="IPR049552">
    <property type="entry name" value="PKS_DH_N"/>
</dbReference>
<dbReference type="InterPro" id="IPR016036">
    <property type="entry name" value="Malonyl_transacylase_ACP-bd"/>
</dbReference>
<evidence type="ECO:0000256" key="10">
    <source>
        <dbReference type="PROSITE-ProRule" id="PRU01363"/>
    </source>
</evidence>
<dbReference type="InterPro" id="IPR014030">
    <property type="entry name" value="Ketoacyl_synth_N"/>
</dbReference>
<dbReference type="InterPro" id="IPR016035">
    <property type="entry name" value="Acyl_Trfase/lysoPLipase"/>
</dbReference>
<evidence type="ECO:0000256" key="4">
    <source>
        <dbReference type="ARBA" id="ARBA00022832"/>
    </source>
</evidence>
<keyword evidence="1" id="KW-0596">Phosphopantetheine</keyword>
<protein>
    <submittedName>
        <fullName evidence="14">Uncharacterized protein</fullName>
    </submittedName>
</protein>
<dbReference type="SMART" id="SM00822">
    <property type="entry name" value="PKS_KR"/>
    <property type="match status" value="1"/>
</dbReference>
<dbReference type="InterPro" id="IPR014031">
    <property type="entry name" value="Ketoacyl_synth_C"/>
</dbReference>
<evidence type="ECO:0000313" key="15">
    <source>
        <dbReference type="Proteomes" id="UP001215712"/>
    </source>
</evidence>
<dbReference type="FunFam" id="3.40.47.10:FF:000042">
    <property type="entry name" value="Polyketide synthase Pks13"/>
    <property type="match status" value="1"/>
</dbReference>
<dbReference type="Gene3D" id="1.10.1200.10">
    <property type="entry name" value="ACP-like"/>
    <property type="match status" value="1"/>
</dbReference>
<dbReference type="Gene3D" id="3.90.180.10">
    <property type="entry name" value="Medium-chain alcohol dehydrogenases, catalytic domain"/>
    <property type="match status" value="1"/>
</dbReference>
<dbReference type="Proteomes" id="UP001215712">
    <property type="component" value="Unassembled WGS sequence"/>
</dbReference>
<dbReference type="InterPro" id="IPR009081">
    <property type="entry name" value="PP-bd_ACP"/>
</dbReference>
<feature type="domain" description="PKS/mFAS DH" evidence="13">
    <location>
        <begin position="999"/>
        <end position="1327"/>
    </location>
</feature>
<dbReference type="InterPro" id="IPR020806">
    <property type="entry name" value="PKS_PP-bd"/>
</dbReference>
<dbReference type="GO" id="GO:0031177">
    <property type="term" value="F:phosphopantetheine binding"/>
    <property type="evidence" value="ECO:0007669"/>
    <property type="project" value="InterPro"/>
</dbReference>
<dbReference type="SMART" id="SM00823">
    <property type="entry name" value="PKS_PP"/>
    <property type="match status" value="1"/>
</dbReference>
<organism evidence="14 15">
    <name type="scientific">Penicillium malachiteum</name>
    <dbReference type="NCBI Taxonomy" id="1324776"/>
    <lineage>
        <taxon>Eukaryota</taxon>
        <taxon>Fungi</taxon>
        <taxon>Dikarya</taxon>
        <taxon>Ascomycota</taxon>
        <taxon>Pezizomycotina</taxon>
        <taxon>Eurotiomycetes</taxon>
        <taxon>Eurotiomycetidae</taxon>
        <taxon>Eurotiales</taxon>
        <taxon>Aspergillaceae</taxon>
        <taxon>Penicillium</taxon>
    </lineage>
</organism>
<evidence type="ECO:0000256" key="1">
    <source>
        <dbReference type="ARBA" id="ARBA00022450"/>
    </source>
</evidence>
<keyword evidence="7" id="KW-0443">Lipid metabolism</keyword>
<dbReference type="InterPro" id="IPR013154">
    <property type="entry name" value="ADH-like_N"/>
</dbReference>
<keyword evidence="15" id="KW-1185">Reference proteome</keyword>
<keyword evidence="6" id="KW-0560">Oxidoreductase</keyword>
<dbReference type="InterPro" id="IPR020841">
    <property type="entry name" value="PKS_Beta-ketoAc_synthase_dom"/>
</dbReference>
<keyword evidence="9" id="KW-0012">Acyltransferase</keyword>
<dbReference type="CDD" id="cd00833">
    <property type="entry name" value="PKS"/>
    <property type="match status" value="1"/>
</dbReference>
<dbReference type="GO" id="GO:0016491">
    <property type="term" value="F:oxidoreductase activity"/>
    <property type="evidence" value="ECO:0007669"/>
    <property type="project" value="UniProtKB-KW"/>
</dbReference>
<dbReference type="InterPro" id="IPR020843">
    <property type="entry name" value="ER"/>
</dbReference>
<keyword evidence="4" id="KW-0276">Fatty acid metabolism</keyword>
<evidence type="ECO:0000256" key="6">
    <source>
        <dbReference type="ARBA" id="ARBA00023002"/>
    </source>
</evidence>
<feature type="region of interest" description="N-terminal hotdog fold" evidence="10">
    <location>
        <begin position="999"/>
        <end position="1139"/>
    </location>
</feature>
<dbReference type="Gene3D" id="3.30.70.3290">
    <property type="match status" value="1"/>
</dbReference>
<dbReference type="Pfam" id="PF23114">
    <property type="entry name" value="NAD-bd_HRPKS_sdrA"/>
    <property type="match status" value="1"/>
</dbReference>
<evidence type="ECO:0000256" key="5">
    <source>
        <dbReference type="ARBA" id="ARBA00022857"/>
    </source>
</evidence>
<dbReference type="SUPFAM" id="SSF51735">
    <property type="entry name" value="NAD(P)-binding Rossmann-fold domains"/>
    <property type="match status" value="2"/>
</dbReference>
<feature type="active site" description="Proton donor; for dehydratase activity" evidence="10">
    <location>
        <position position="1233"/>
    </location>
</feature>
<dbReference type="GO" id="GO:0030639">
    <property type="term" value="P:polyketide biosynthetic process"/>
    <property type="evidence" value="ECO:0007669"/>
    <property type="project" value="UniProtKB-ARBA"/>
</dbReference>
<dbReference type="PROSITE" id="PS52004">
    <property type="entry name" value="KS3_2"/>
    <property type="match status" value="1"/>
</dbReference>
<keyword evidence="3" id="KW-0808">Transferase</keyword>
<dbReference type="InterPro" id="IPR050091">
    <property type="entry name" value="PKS_NRPS_Biosynth_Enz"/>
</dbReference>
<dbReference type="Pfam" id="PF08240">
    <property type="entry name" value="ADH_N"/>
    <property type="match status" value="1"/>
</dbReference>
<dbReference type="InterPro" id="IPR056501">
    <property type="entry name" value="NAD-bd_HRPKS_sdrA"/>
</dbReference>
<keyword evidence="8" id="KW-0511">Multifunctional enzyme</keyword>
<dbReference type="Pfam" id="PF21089">
    <property type="entry name" value="PKS_DH_N"/>
    <property type="match status" value="1"/>
</dbReference>
<dbReference type="InterPro" id="IPR049900">
    <property type="entry name" value="PKS_mFAS_DH"/>
</dbReference>
<accession>A0AAD6MYQ6</accession>
<feature type="region of interest" description="C-terminal hotdog fold" evidence="10">
    <location>
        <begin position="1162"/>
        <end position="1327"/>
    </location>
</feature>
<dbReference type="Pfam" id="PF00109">
    <property type="entry name" value="ketoacyl-synt"/>
    <property type="match status" value="1"/>
</dbReference>
<feature type="domain" description="Carrier" evidence="11">
    <location>
        <begin position="2567"/>
        <end position="2644"/>
    </location>
</feature>
<dbReference type="SMART" id="SM00829">
    <property type="entry name" value="PKS_ER"/>
    <property type="match status" value="1"/>
</dbReference>
<dbReference type="Gene3D" id="3.40.50.150">
    <property type="entry name" value="Vaccinia Virus protein VP39"/>
    <property type="match status" value="1"/>
</dbReference>
<dbReference type="InterPro" id="IPR001227">
    <property type="entry name" value="Ac_transferase_dom_sf"/>
</dbReference>
<reference evidence="14" key="2">
    <citation type="submission" date="2023-01" db="EMBL/GenBank/DDBJ databases">
        <authorList>
            <person name="Petersen C."/>
        </authorList>
    </citation>
    <scope>NUCLEOTIDE SEQUENCE</scope>
    <source>
        <strain evidence="14">IBT 17514</strain>
    </source>
</reference>
<evidence type="ECO:0000259" key="13">
    <source>
        <dbReference type="PROSITE" id="PS52019"/>
    </source>
</evidence>
<dbReference type="InterPro" id="IPR011032">
    <property type="entry name" value="GroES-like_sf"/>
</dbReference>
<keyword evidence="2" id="KW-0597">Phosphoprotein</keyword>
<dbReference type="PANTHER" id="PTHR43775:SF29">
    <property type="entry name" value="ASPERFURANONE POLYKETIDE SYNTHASE AFOG-RELATED"/>
    <property type="match status" value="1"/>
</dbReference>
<evidence type="ECO:0000259" key="12">
    <source>
        <dbReference type="PROSITE" id="PS52004"/>
    </source>
</evidence>
<dbReference type="CDD" id="cd05195">
    <property type="entry name" value="enoyl_red"/>
    <property type="match status" value="1"/>
</dbReference>
<comment type="caution">
    <text evidence="14">The sequence shown here is derived from an EMBL/GenBank/DDBJ whole genome shotgun (WGS) entry which is preliminary data.</text>
</comment>
<evidence type="ECO:0000256" key="8">
    <source>
        <dbReference type="ARBA" id="ARBA00023268"/>
    </source>
</evidence>
<dbReference type="SMART" id="SM00826">
    <property type="entry name" value="PKS_DH"/>
    <property type="match status" value="1"/>
</dbReference>
<dbReference type="PROSITE" id="PS52019">
    <property type="entry name" value="PKS_MFAS_DH"/>
    <property type="match status" value="1"/>
</dbReference>
<gene>
    <name evidence="14" type="ORF">N7493_002475</name>
</gene>
<dbReference type="CDD" id="cd02440">
    <property type="entry name" value="AdoMet_MTases"/>
    <property type="match status" value="1"/>
</dbReference>
<dbReference type="Gene3D" id="3.40.47.10">
    <property type="match status" value="1"/>
</dbReference>
<dbReference type="InterPro" id="IPR057326">
    <property type="entry name" value="KR_dom"/>
</dbReference>
<dbReference type="Pfam" id="PF14765">
    <property type="entry name" value="PS-DH"/>
    <property type="match status" value="1"/>
</dbReference>
<dbReference type="Pfam" id="PF08242">
    <property type="entry name" value="Methyltransf_12"/>
    <property type="match status" value="1"/>
</dbReference>
<dbReference type="InterPro" id="IPR013217">
    <property type="entry name" value="Methyltransf_12"/>
</dbReference>
<dbReference type="InterPro" id="IPR016039">
    <property type="entry name" value="Thiolase-like"/>
</dbReference>
<dbReference type="InterPro" id="IPR013968">
    <property type="entry name" value="PKS_KR"/>
</dbReference>
<dbReference type="SUPFAM" id="SSF50129">
    <property type="entry name" value="GroES-like"/>
    <property type="match status" value="1"/>
</dbReference>
<dbReference type="GO" id="GO:0004312">
    <property type="term" value="F:fatty acid synthase activity"/>
    <property type="evidence" value="ECO:0007669"/>
    <property type="project" value="TreeGrafter"/>
</dbReference>
<dbReference type="InterPro" id="IPR042104">
    <property type="entry name" value="PKS_dehydratase_sf"/>
</dbReference>
<evidence type="ECO:0000313" key="14">
    <source>
        <dbReference type="EMBL" id="KAJ5733689.1"/>
    </source>
</evidence>
<evidence type="ECO:0000256" key="2">
    <source>
        <dbReference type="ARBA" id="ARBA00022553"/>
    </source>
</evidence>
<sequence length="2653" mass="289813">MGSINEEWATEPIAIIGLSCQFAGDASSPEKLWDMLAEGRNAWSEIPSTRFNPKAFYHPDSEKLSTTHVKGAHFLDRDVGLFDAAFFNFSAETAAALDPQFRFQLESVYEALENAGLTIPQIAGSNTSVYAGVFTHDYHEGLMIDEDKLPRFLPIGTLSAMSSNRISHFFDLKGASMTVDTGCSTALVALHQAVLGLRTGESDMSIVSGCNLMLSPDMFKVFSSLGMLSPDGRSYAFDSRANGYGRGEGVATIIVKRLKDALAAGDPVRAMIRESYLNQDGKTETITSPSQSAQEALIRECYRRAGLKPHDTQYFEAHGTGTPTGDPIEARSIGAVFAQGRTEPLRIGSIKTNIGHTEAASGLAGLIKVVLAMEKGQIPPSVNFEKPNPKLQLDQWGLKVASELEPWPAADDRPWRASVNNFGYGGTNSHVIVESVRSLRSSLKSNMNNGTHYSIDSKSKTEIKVLIFSGRDEQACQRMVSNTKEYLLRCKVQDPGMTAEKIDIIMRDLTWTLTKHRSRFGWVSAHTVKYWNDLDQVIETLEAPQFKPVRLSDAPTRIGMVFTGQGAQWHAMARELIDTFPVFRSSLYESDRHLRTIGADWSLTEELMKDAATTRVNDTGLSIPICVAVQIALVRLLRSWGILPSAVTSHSSGEIAAAYAAGALNPRQAMAVAYYRAAMAADKTLRGSLGGPNGGMVAVGVGKEAAEKYLEKVKNVGKAVVACINSPSSTTIAGDEAAVQQIEELATTDGVFARRLKVETGYHSHHMQPIAEPYRKALCSVLTHNENGLEGQEWLDSLDEAEIPAGGPWTEQYREALRDAIPDATEKGTLDKIIFSSPVIGGRVTRTEVLADPEHWVRSLLQPVRFVEAFTDMVLGGNSGGSGLSNVDVILEVGPHTALGGPIKEILSEFEFKSITMPYLGCLVRKEDARDCMLTAGINLLGKGQLANLVRMSFPWGVNGTAKPKVLTDLPLYPWDHKKRHWNESRCSQAYRRRSQEPHDLLGALVPGTNPDAASWRNIIKLSEAPWLRDHVVQGNILYPGAGFVCLAIEAMKMHTALTSTGTDATELSGFNLRDVEIHQALVIADTEDGVEVRTVLRPVSEKIIGARGWKQFEIWSVTTDSEWTEHARGLIKVKLLMNIAKSDNITAHMNESPTSFLDESGYTRRIDPQDMFSSLRAKGLNHGPMFQNTTSILQDGRGKEPRCVVTIKVADTLSSKNKGRLPQSVLHPTTLDSIILTSYAAVPNADSVNNNSARVPRSIRKLWVSSGITRTPSHGFVCNVRMPHHDAQSYEACVTVLDQENENNAVNPVLEMEGLVCQSLGRNAEGKDKEPWTKELCTNVQWAPDLGLSLKLPGSQEAIDKRLNTLYDQDSGTDSRSIEVQTVLRRVCVYFSHDALQSLTEKDVANFASHHVKFYKWMEDTVGIADSRRWSFDSDTWKNDSYAIRQQYIDLAIKQSIDGELICQLGPLLLPMLRGERAPLEVMMEDRLLYKYYANAYRLEPAFAQLRSLLGAVLHKNPRARILEIGAGTGAATRHAFRTFGTEEDGGSRCESWHFTDISSGFFEAARTEFAAWGNLLKFDRLDIEQNPEAQGFELASYDIVVACQVLHATKSMARTMSNVRSLMKPGASLLLMETTQDQIDLQFIFGLLPGWWLSEEPERHSSPSLSIDMWDRVLKGAGFTGVEIDLRDVNVKAESDFYGISNILTTVVSPSPVLDSAKVFIIVSDKAPPRPSWLESLRKSIAQAAGGSLLPEVVSLESPGLTAERQKSKLCVFLGELEKPVLTSLSADNLRAIKSLASGCQGLLWITRGGAVECTDPDSALASGLVRVLRTEYLGRHFLTLDLDPQESTQETPEVDIAAIVQVLKSRLTAFDLPAPFDSEFAVRDGLVLIPRICKDVAWNALLEPEIPDWASPDSIPDASLFQPKRPLRLEVGIPGLLDTLAFGDDNGADVVLADDMVEIEPRAYGLNFRDVMVAMGQLQERVMGLECAGVITRLGSEAVAQGFSTGDKVMALLLGPFSTRARVTWYGVTHIPRGMSFSDAASLPMIFTTAYVALFEVARLGPGQSVLIHAAAGGVGQAAVMLAKNYSGAEVYVTVGSPEKRDLLVREYGISPDCIFNSRDASFAPAVLAATSGRGVDAVLNSLGGSLLQASFEVLAPFGNFIEIGKRDIEQNNLLEMATFSRSVSFTSLDMMTLLRQRGPKAHRVLNDLARLANQKIIRPVQPVTVYPMRQVDKAFRLMQTGKHLGKLVLSTEPDEQARVLPRQVTPKLKPDASYLLVGGVGGLGKSLTNWMVNHGARNIILFSRSAGKHDSGTFVTQLRGAGAKISAISCDVSKQEDLAKALLTCEKDLKFPPIRGVIQGAMVLQDSILEQMNIDDWQAAIQPKVTGTWNLHKQFSQRGSLDFFVMLSSLSAILGWASQASYAAGGSYQDALAHWRRSSGLPAVSLDMGVIKDVGYVAESRAVSDRLRKVGQSLRIAENSVLRALATAVLHPFSRPQVLLGLNSGPGSHWDPTSESQMGRDARFMPLRYRKPVTSRVQAGQAGNDTESEPLSTKLRTAESPDAAAGHVGEAIAAKLADIFMIPVDEIVLDKPPSVYGVDSLVAVELRNMLVLQAACDISIFNILQSVSLAALALDVVSKSAHFEVAAAA</sequence>
<dbReference type="Pfam" id="PF13602">
    <property type="entry name" value="ADH_zinc_N_2"/>
    <property type="match status" value="1"/>
</dbReference>
<evidence type="ECO:0000256" key="9">
    <source>
        <dbReference type="ARBA" id="ARBA00023315"/>
    </source>
</evidence>
<evidence type="ECO:0000256" key="3">
    <source>
        <dbReference type="ARBA" id="ARBA00022679"/>
    </source>
</evidence>
<dbReference type="SUPFAM" id="SSF47336">
    <property type="entry name" value="ACP-like"/>
    <property type="match status" value="1"/>
</dbReference>
<dbReference type="InterPro" id="IPR049551">
    <property type="entry name" value="PKS_DH_C"/>
</dbReference>
<dbReference type="Pfam" id="PF16197">
    <property type="entry name" value="KAsynt_C_assoc"/>
    <property type="match status" value="1"/>
</dbReference>
<dbReference type="Gene3D" id="3.10.129.110">
    <property type="entry name" value="Polyketide synthase dehydratase"/>
    <property type="match status" value="1"/>
</dbReference>
<dbReference type="InterPro" id="IPR014043">
    <property type="entry name" value="Acyl_transferase_dom"/>
</dbReference>
<dbReference type="PANTHER" id="PTHR43775">
    <property type="entry name" value="FATTY ACID SYNTHASE"/>
    <property type="match status" value="1"/>
</dbReference>
<dbReference type="GO" id="GO:0006633">
    <property type="term" value="P:fatty acid biosynthetic process"/>
    <property type="evidence" value="ECO:0007669"/>
    <property type="project" value="TreeGrafter"/>
</dbReference>
<dbReference type="SUPFAM" id="SSF53335">
    <property type="entry name" value="S-adenosyl-L-methionine-dependent methyltransferases"/>
    <property type="match status" value="1"/>
</dbReference>
<dbReference type="SUPFAM" id="SSF55048">
    <property type="entry name" value="Probable ACP-binding domain of malonyl-CoA ACP transacylase"/>
    <property type="match status" value="1"/>
</dbReference>
<dbReference type="Pfam" id="PF00698">
    <property type="entry name" value="Acyl_transf_1"/>
    <property type="match status" value="1"/>
</dbReference>
<dbReference type="InterPro" id="IPR029063">
    <property type="entry name" value="SAM-dependent_MTases_sf"/>
</dbReference>
<dbReference type="SUPFAM" id="SSF53901">
    <property type="entry name" value="Thiolase-like"/>
    <property type="match status" value="1"/>
</dbReference>
<dbReference type="FunFam" id="3.40.50.720:FF:000209">
    <property type="entry name" value="Polyketide synthase Pks12"/>
    <property type="match status" value="1"/>
</dbReference>
<dbReference type="Pfam" id="PF08659">
    <property type="entry name" value="KR"/>
    <property type="match status" value="1"/>
</dbReference>
<dbReference type="InterPro" id="IPR020807">
    <property type="entry name" value="PKS_DH"/>
</dbReference>
<dbReference type="Gene3D" id="3.40.366.10">
    <property type="entry name" value="Malonyl-Coenzyme A Acyl Carrier Protein, domain 2"/>
    <property type="match status" value="2"/>
</dbReference>
<evidence type="ECO:0000259" key="11">
    <source>
        <dbReference type="PROSITE" id="PS50075"/>
    </source>
</evidence>
<dbReference type="InterPro" id="IPR032821">
    <property type="entry name" value="PKS_assoc"/>
</dbReference>
<feature type="active site" description="Proton acceptor; for dehydratase activity" evidence="10">
    <location>
        <position position="1031"/>
    </location>
</feature>
<feature type="domain" description="Ketosynthase family 3 (KS3)" evidence="12">
    <location>
        <begin position="10"/>
        <end position="435"/>
    </location>
</feature>
<keyword evidence="5" id="KW-0521">NADP</keyword>
<evidence type="ECO:0000256" key="7">
    <source>
        <dbReference type="ARBA" id="ARBA00023098"/>
    </source>
</evidence>